<comment type="caution">
    <text evidence="1">The sequence shown here is derived from an EMBL/GenBank/DDBJ whole genome shotgun (WGS) entry which is preliminary data.</text>
</comment>
<reference evidence="1 2" key="1">
    <citation type="journal article" date="2016" name="Nat. Commun.">
        <title>Thousands of microbial genomes shed light on interconnected biogeochemical processes in an aquifer system.</title>
        <authorList>
            <person name="Anantharaman K."/>
            <person name="Brown C.T."/>
            <person name="Hug L.A."/>
            <person name="Sharon I."/>
            <person name="Castelle C.J."/>
            <person name="Probst A.J."/>
            <person name="Thomas B.C."/>
            <person name="Singh A."/>
            <person name="Wilkins M.J."/>
            <person name="Karaoz U."/>
            <person name="Brodie E.L."/>
            <person name="Williams K.H."/>
            <person name="Hubbard S.S."/>
            <person name="Banfield J.F."/>
        </authorList>
    </citation>
    <scope>NUCLEOTIDE SEQUENCE [LARGE SCALE GENOMIC DNA]</scope>
</reference>
<dbReference type="Proteomes" id="UP000178107">
    <property type="component" value="Unassembled WGS sequence"/>
</dbReference>
<proteinExistence type="predicted"/>
<accession>A0A1G2SYP4</accession>
<evidence type="ECO:0000313" key="2">
    <source>
        <dbReference type="Proteomes" id="UP000178107"/>
    </source>
</evidence>
<sequence length="62" mass="6768">MKRFADAREAVVPIPPVVVPVDVDVALAVVAVEDRVASCDKPSVPLLFECSQSCIVFRIIMR</sequence>
<protein>
    <submittedName>
        <fullName evidence="1">Uncharacterized protein</fullName>
    </submittedName>
</protein>
<evidence type="ECO:0000313" key="1">
    <source>
        <dbReference type="EMBL" id="OHA90160.1"/>
    </source>
</evidence>
<name>A0A1G2SYP4_9BACT</name>
<dbReference type="EMBL" id="MHVH01000006">
    <property type="protein sequence ID" value="OHA90160.1"/>
    <property type="molecule type" value="Genomic_DNA"/>
</dbReference>
<gene>
    <name evidence="1" type="ORF">A2838_00830</name>
</gene>
<dbReference type="AlphaFoldDB" id="A0A1G2SYP4"/>
<organism evidence="1 2">
    <name type="scientific">Candidatus Zambryskibacteria bacterium RIFCSPHIGHO2_01_FULL_46_25</name>
    <dbReference type="NCBI Taxonomy" id="1802738"/>
    <lineage>
        <taxon>Bacteria</taxon>
        <taxon>Candidatus Zambryskiibacteriota</taxon>
    </lineage>
</organism>